<evidence type="ECO:0000313" key="3">
    <source>
        <dbReference type="Proteomes" id="UP000299102"/>
    </source>
</evidence>
<keyword evidence="3" id="KW-1185">Reference proteome</keyword>
<dbReference type="EMBL" id="BGZK01001179">
    <property type="protein sequence ID" value="GBP73575.1"/>
    <property type="molecule type" value="Genomic_DNA"/>
</dbReference>
<comment type="caution">
    <text evidence="2">The sequence shown here is derived from an EMBL/GenBank/DDBJ whole genome shotgun (WGS) entry which is preliminary data.</text>
</comment>
<dbReference type="Proteomes" id="UP000299102">
    <property type="component" value="Unassembled WGS sequence"/>
</dbReference>
<feature type="region of interest" description="Disordered" evidence="1">
    <location>
        <begin position="1"/>
        <end position="29"/>
    </location>
</feature>
<accession>A0A4C1YGV8</accession>
<evidence type="ECO:0000313" key="2">
    <source>
        <dbReference type="EMBL" id="GBP73575.1"/>
    </source>
</evidence>
<dbReference type="AlphaFoldDB" id="A0A4C1YGV8"/>
<gene>
    <name evidence="2" type="ORF">EVAR_59789_1</name>
</gene>
<feature type="compositionally biased region" description="Basic and acidic residues" evidence="1">
    <location>
        <begin position="1"/>
        <end position="13"/>
    </location>
</feature>
<feature type="compositionally biased region" description="Polar residues" evidence="1">
    <location>
        <begin position="15"/>
        <end position="25"/>
    </location>
</feature>
<sequence length="103" mass="11589">MSMEVNKKQEVEPISHSSSFLTLYQPTPPSPMSYFYPRGRQRIGDGFRFWREFSPGAARAASSRQIYGSRINHGEGRGALLAPVPPRPEYVSGCTWPARLAYP</sequence>
<evidence type="ECO:0000256" key="1">
    <source>
        <dbReference type="SAM" id="MobiDB-lite"/>
    </source>
</evidence>
<name>A0A4C1YGV8_EUMVA</name>
<proteinExistence type="predicted"/>
<reference evidence="2 3" key="1">
    <citation type="journal article" date="2019" name="Commun. Biol.">
        <title>The bagworm genome reveals a unique fibroin gene that provides high tensile strength.</title>
        <authorList>
            <person name="Kono N."/>
            <person name="Nakamura H."/>
            <person name="Ohtoshi R."/>
            <person name="Tomita M."/>
            <person name="Numata K."/>
            <person name="Arakawa K."/>
        </authorList>
    </citation>
    <scope>NUCLEOTIDE SEQUENCE [LARGE SCALE GENOMIC DNA]</scope>
</reference>
<organism evidence="2 3">
    <name type="scientific">Eumeta variegata</name>
    <name type="common">Bagworm moth</name>
    <name type="synonym">Eumeta japonica</name>
    <dbReference type="NCBI Taxonomy" id="151549"/>
    <lineage>
        <taxon>Eukaryota</taxon>
        <taxon>Metazoa</taxon>
        <taxon>Ecdysozoa</taxon>
        <taxon>Arthropoda</taxon>
        <taxon>Hexapoda</taxon>
        <taxon>Insecta</taxon>
        <taxon>Pterygota</taxon>
        <taxon>Neoptera</taxon>
        <taxon>Endopterygota</taxon>
        <taxon>Lepidoptera</taxon>
        <taxon>Glossata</taxon>
        <taxon>Ditrysia</taxon>
        <taxon>Tineoidea</taxon>
        <taxon>Psychidae</taxon>
        <taxon>Oiketicinae</taxon>
        <taxon>Eumeta</taxon>
    </lineage>
</organism>
<protein>
    <submittedName>
        <fullName evidence="2">Uncharacterized protein</fullName>
    </submittedName>
</protein>